<dbReference type="AlphaFoldDB" id="A0A645GRL3"/>
<accession>A0A645GRL3</accession>
<name>A0A645GRL3_9ZZZZ</name>
<evidence type="ECO:0000313" key="1">
    <source>
        <dbReference type="EMBL" id="MPN29501.1"/>
    </source>
</evidence>
<organism evidence="1">
    <name type="scientific">bioreactor metagenome</name>
    <dbReference type="NCBI Taxonomy" id="1076179"/>
    <lineage>
        <taxon>unclassified sequences</taxon>
        <taxon>metagenomes</taxon>
        <taxon>ecological metagenomes</taxon>
    </lineage>
</organism>
<dbReference type="EMBL" id="VSSQ01080242">
    <property type="protein sequence ID" value="MPN29501.1"/>
    <property type="molecule type" value="Genomic_DNA"/>
</dbReference>
<sequence length="76" mass="8872">MIEVIVRTNWETLTEFRSLPTFFPPDKSGGYAQTTLTEFFLSEQEYENKRFGFDLFKCIQFLPKQIISGGKLSKPE</sequence>
<gene>
    <name evidence="1" type="ORF">SDC9_176954</name>
</gene>
<comment type="caution">
    <text evidence="1">The sequence shown here is derived from an EMBL/GenBank/DDBJ whole genome shotgun (WGS) entry which is preliminary data.</text>
</comment>
<reference evidence="1" key="1">
    <citation type="submission" date="2019-08" db="EMBL/GenBank/DDBJ databases">
        <authorList>
            <person name="Kucharzyk K."/>
            <person name="Murdoch R.W."/>
            <person name="Higgins S."/>
            <person name="Loffler F."/>
        </authorList>
    </citation>
    <scope>NUCLEOTIDE SEQUENCE</scope>
</reference>
<protein>
    <submittedName>
        <fullName evidence="1">Uncharacterized protein</fullName>
    </submittedName>
</protein>
<proteinExistence type="predicted"/>